<proteinExistence type="predicted"/>
<name>A0A375H334_9BURK</name>
<reference evidence="4 5" key="1">
    <citation type="submission" date="2018-01" db="EMBL/GenBank/DDBJ databases">
        <authorList>
            <person name="Clerissi C."/>
        </authorList>
    </citation>
    <scope>NUCLEOTIDE SEQUENCE [LARGE SCALE GENOMIC DNA]</scope>
    <source>
        <strain evidence="2">Cupriavidus taiwanensis STM 6082</strain>
        <strain evidence="3">Cupriavidus taiwanensis STM 6160</strain>
    </source>
</reference>
<gene>
    <name evidence="2" type="ORF">CBM2605_A70090</name>
    <name evidence="3" type="ORF">CBM2607_10999</name>
</gene>
<organism evidence="3 4">
    <name type="scientific">Cupriavidus neocaledonicus</name>
    <dbReference type="NCBI Taxonomy" id="1040979"/>
    <lineage>
        <taxon>Bacteria</taxon>
        <taxon>Pseudomonadati</taxon>
        <taxon>Pseudomonadota</taxon>
        <taxon>Betaproteobacteria</taxon>
        <taxon>Burkholderiales</taxon>
        <taxon>Burkholderiaceae</taxon>
        <taxon>Cupriavidus</taxon>
    </lineage>
</organism>
<evidence type="ECO:0000313" key="5">
    <source>
        <dbReference type="Proteomes" id="UP000256710"/>
    </source>
</evidence>
<keyword evidence="5" id="KW-1185">Reference proteome</keyword>
<dbReference type="Proteomes" id="UP000256710">
    <property type="component" value="Unassembled WGS sequence"/>
</dbReference>
<evidence type="ECO:0000313" key="3">
    <source>
        <dbReference type="EMBL" id="SPD46062.1"/>
    </source>
</evidence>
<feature type="region of interest" description="Disordered" evidence="1">
    <location>
        <begin position="1"/>
        <end position="29"/>
    </location>
</feature>
<evidence type="ECO:0000313" key="4">
    <source>
        <dbReference type="Proteomes" id="UP000255168"/>
    </source>
</evidence>
<evidence type="ECO:0000256" key="1">
    <source>
        <dbReference type="SAM" id="MobiDB-lite"/>
    </source>
</evidence>
<dbReference type="Proteomes" id="UP000255168">
    <property type="component" value="Chromosome I"/>
</dbReference>
<protein>
    <submittedName>
        <fullName evidence="3">Uncharacterized protein</fullName>
    </submittedName>
</protein>
<evidence type="ECO:0000313" key="2">
    <source>
        <dbReference type="EMBL" id="SOZ37490.1"/>
    </source>
</evidence>
<accession>A0A375H334</accession>
<dbReference type="AlphaFoldDB" id="A0A375H334"/>
<sequence length="29" mass="2975">MHSIGKGSHPESPKTQPTGAGGRPRPPIP</sequence>
<dbReference type="EMBL" id="LT984806">
    <property type="protein sequence ID" value="SPD46062.1"/>
    <property type="molecule type" value="Genomic_DNA"/>
</dbReference>
<dbReference type="EMBL" id="OFTC01000029">
    <property type="protein sequence ID" value="SOZ37490.1"/>
    <property type="molecule type" value="Genomic_DNA"/>
</dbReference>